<comment type="caution">
    <text evidence="2">The sequence shown here is derived from an EMBL/GenBank/DDBJ whole genome shotgun (WGS) entry which is preliminary data.</text>
</comment>
<organism evidence="2 3">
    <name type="scientific">Sorangium cellulosum</name>
    <name type="common">Polyangium cellulosum</name>
    <dbReference type="NCBI Taxonomy" id="56"/>
    <lineage>
        <taxon>Bacteria</taxon>
        <taxon>Pseudomonadati</taxon>
        <taxon>Myxococcota</taxon>
        <taxon>Polyangia</taxon>
        <taxon>Polyangiales</taxon>
        <taxon>Polyangiaceae</taxon>
        <taxon>Sorangium</taxon>
    </lineage>
</organism>
<evidence type="ECO:0000313" key="2">
    <source>
        <dbReference type="EMBL" id="KYF66531.1"/>
    </source>
</evidence>
<gene>
    <name evidence="2" type="ORF">BE15_17820</name>
</gene>
<name>A0A150QF11_SORCE</name>
<reference evidence="2 3" key="1">
    <citation type="submission" date="2014-02" db="EMBL/GenBank/DDBJ databases">
        <title>The small core and large imbalanced accessory genome model reveals a collaborative survival strategy of Sorangium cellulosum strains in nature.</title>
        <authorList>
            <person name="Han K."/>
            <person name="Peng R."/>
            <person name="Blom J."/>
            <person name="Li Y.-Z."/>
        </authorList>
    </citation>
    <scope>NUCLEOTIDE SEQUENCE [LARGE SCALE GENOMIC DNA]</scope>
    <source>
        <strain evidence="2 3">So0008-312</strain>
    </source>
</reference>
<evidence type="ECO:0000313" key="3">
    <source>
        <dbReference type="Proteomes" id="UP000075260"/>
    </source>
</evidence>
<sequence length="136" mass="14730">MEGAFEGYIVAVYGAYAIISVGLTIWIARTLFKNGAVFLEDVFADNPRMAEAVNRLLVVGFYLVNLGYASLILKADPSTTVAGGIEVLSSKLGLLLLSLAVMHFGNLYVFHRIRRRAKLAVLPPPVAPQMRLGAHA</sequence>
<keyword evidence="1" id="KW-0812">Transmembrane</keyword>
<proteinExistence type="predicted"/>
<keyword evidence="1" id="KW-0472">Membrane</keyword>
<keyword evidence="1" id="KW-1133">Transmembrane helix</keyword>
<dbReference type="OrthoDB" id="193443at2"/>
<dbReference type="EMBL" id="JEMA01000734">
    <property type="protein sequence ID" value="KYF66531.1"/>
    <property type="molecule type" value="Genomic_DNA"/>
</dbReference>
<dbReference type="AlphaFoldDB" id="A0A150QF11"/>
<dbReference type="Proteomes" id="UP000075260">
    <property type="component" value="Unassembled WGS sequence"/>
</dbReference>
<feature type="transmembrane region" description="Helical" evidence="1">
    <location>
        <begin position="53"/>
        <end position="72"/>
    </location>
</feature>
<evidence type="ECO:0000256" key="1">
    <source>
        <dbReference type="SAM" id="Phobius"/>
    </source>
</evidence>
<protein>
    <submittedName>
        <fullName evidence="2">Uncharacterized protein</fullName>
    </submittedName>
</protein>
<feature type="transmembrane region" description="Helical" evidence="1">
    <location>
        <begin position="92"/>
        <end position="110"/>
    </location>
</feature>
<feature type="transmembrane region" description="Helical" evidence="1">
    <location>
        <begin position="12"/>
        <end position="32"/>
    </location>
</feature>
<accession>A0A150QF11</accession>